<name>T1CQI0_9ZZZZ</name>
<feature type="non-terminal residue" evidence="1">
    <location>
        <position position="1"/>
    </location>
</feature>
<proteinExistence type="predicted"/>
<gene>
    <name evidence="1" type="ORF">B1B_04492</name>
</gene>
<evidence type="ECO:0000313" key="1">
    <source>
        <dbReference type="EMBL" id="EQD71380.1"/>
    </source>
</evidence>
<accession>T1CQI0</accession>
<organism evidence="1">
    <name type="scientific">mine drainage metagenome</name>
    <dbReference type="NCBI Taxonomy" id="410659"/>
    <lineage>
        <taxon>unclassified sequences</taxon>
        <taxon>metagenomes</taxon>
        <taxon>ecological metagenomes</taxon>
    </lineage>
</organism>
<dbReference type="EMBL" id="AUZY01002809">
    <property type="protein sequence ID" value="EQD71380.1"/>
    <property type="molecule type" value="Genomic_DNA"/>
</dbReference>
<comment type="caution">
    <text evidence="1">The sequence shown here is derived from an EMBL/GenBank/DDBJ whole genome shotgun (WGS) entry which is preliminary data.</text>
</comment>
<reference evidence="1" key="2">
    <citation type="journal article" date="2014" name="ISME J.">
        <title>Microbial stratification in low pH oxic and suboxic macroscopic growths along an acid mine drainage.</title>
        <authorList>
            <person name="Mendez-Garcia C."/>
            <person name="Mesa V."/>
            <person name="Sprenger R.R."/>
            <person name="Richter M."/>
            <person name="Diez M.S."/>
            <person name="Solano J."/>
            <person name="Bargiela R."/>
            <person name="Golyshina O.V."/>
            <person name="Manteca A."/>
            <person name="Ramos J.L."/>
            <person name="Gallego J.R."/>
            <person name="Llorente I."/>
            <person name="Martins Dos Santos V.A."/>
            <person name="Jensen O.N."/>
            <person name="Pelaez A.I."/>
            <person name="Sanchez J."/>
            <person name="Ferrer M."/>
        </authorList>
    </citation>
    <scope>NUCLEOTIDE SEQUENCE</scope>
</reference>
<protein>
    <submittedName>
        <fullName evidence="1">Peptide-binding transport protein</fullName>
    </submittedName>
</protein>
<dbReference type="AlphaFoldDB" id="T1CQI0"/>
<sequence>KLTVAASANILGATGPCTAGQPSCSWQIANFGSPGWFYGNDNYPTGGEMFQTGAGFNFGSYSNSALDALILKTHTVSSVSALYAYENFMGSQLPVLWEPVAAQQVSAVKDTLAGAYPQDPVLNLYPENWHFTK</sequence>
<reference evidence="1" key="1">
    <citation type="submission" date="2013-08" db="EMBL/GenBank/DDBJ databases">
        <authorList>
            <person name="Mendez C."/>
            <person name="Richter M."/>
            <person name="Ferrer M."/>
            <person name="Sanchez J."/>
        </authorList>
    </citation>
    <scope>NUCLEOTIDE SEQUENCE</scope>
</reference>